<gene>
    <name evidence="4" type="ORF">HY57_00130</name>
</gene>
<keyword evidence="5" id="KW-1185">Reference proteome</keyword>
<evidence type="ECO:0000256" key="3">
    <source>
        <dbReference type="ARBA" id="ARBA00030757"/>
    </source>
</evidence>
<dbReference type="OrthoDB" id="9810066at2"/>
<dbReference type="GO" id="GO:0004719">
    <property type="term" value="F:protein-L-isoaspartate (D-aspartate) O-methyltransferase activity"/>
    <property type="evidence" value="ECO:0007669"/>
    <property type="project" value="InterPro"/>
</dbReference>
<accession>A0A075JW59</accession>
<dbReference type="RefSeq" id="WP_026033884.1">
    <property type="nucleotide sequence ID" value="NZ_ALOY01000146.1"/>
</dbReference>
<dbReference type="STRING" id="1217721.HY57_00130"/>
<dbReference type="CDD" id="cd02440">
    <property type="entry name" value="AdoMet_MTases"/>
    <property type="match status" value="1"/>
</dbReference>
<organism evidence="4 5">
    <name type="scientific">Dyella japonica A8</name>
    <dbReference type="NCBI Taxonomy" id="1217721"/>
    <lineage>
        <taxon>Bacteria</taxon>
        <taxon>Pseudomonadati</taxon>
        <taxon>Pseudomonadota</taxon>
        <taxon>Gammaproteobacteria</taxon>
        <taxon>Lysobacterales</taxon>
        <taxon>Rhodanobacteraceae</taxon>
        <taxon>Dyella</taxon>
    </lineage>
</organism>
<reference evidence="4 5" key="1">
    <citation type="submission" date="2014-07" db="EMBL/GenBank/DDBJ databases">
        <title>Complete Genome Sequence of Dyella japonica Strain A8 Isolated from Malaysian Tropical Soil.</title>
        <authorList>
            <person name="Hui R.K.H."/>
            <person name="Chen J.-W."/>
            <person name="Chan K.-G."/>
            <person name="Leung F.C.C."/>
        </authorList>
    </citation>
    <scope>NUCLEOTIDE SEQUENCE [LARGE SCALE GENOMIC DNA]</scope>
    <source>
        <strain evidence="4 5">A8</strain>
    </source>
</reference>
<protein>
    <recommendedName>
        <fullName evidence="2">Protein-L-isoaspartate O-methyltransferase</fullName>
    </recommendedName>
    <alternativeName>
        <fullName evidence="3">Protein L-isoaspartyl methyltransferase</fullName>
    </alternativeName>
</protein>
<proteinExistence type="inferred from homology"/>
<dbReference type="Proteomes" id="UP000027987">
    <property type="component" value="Chromosome"/>
</dbReference>
<evidence type="ECO:0000313" key="5">
    <source>
        <dbReference type="Proteomes" id="UP000027987"/>
    </source>
</evidence>
<dbReference type="PANTHER" id="PTHR11579:SF18">
    <property type="entry name" value="PROTEIN-L-ISOASPARTATE O-METHYLTRANSFERASE"/>
    <property type="match status" value="1"/>
</dbReference>
<dbReference type="HOGENOM" id="CLU_055432_2_1_6"/>
<dbReference type="InterPro" id="IPR029063">
    <property type="entry name" value="SAM-dependent_MTases_sf"/>
</dbReference>
<sequence>MAMNFEQARVNMVENQVRPWEVLDARVLDVLGTVRREDFVAPEHRKLAFADLCLPLGHGEVMMKPVVEGRVLQALELTPNDQVLEIGTGSGFLTACMAKLAGHVTSLDIHADFVTAASQRLAHAGIANVKLEVGEAVSGWQPTGLFDALVVTGAVYQVPQRFLSWLKPGGRLLVVRGESPVQHVLLLTHEGNGRYREESLFETDLPYLKHAEPPRRFVF</sequence>
<keyword evidence="4" id="KW-0808">Transferase</keyword>
<dbReference type="Gene3D" id="3.40.50.150">
    <property type="entry name" value="Vaccinia Virus protein VP39"/>
    <property type="match status" value="1"/>
</dbReference>
<dbReference type="InterPro" id="IPR000682">
    <property type="entry name" value="PCMT"/>
</dbReference>
<dbReference type="SUPFAM" id="SSF53335">
    <property type="entry name" value="S-adenosyl-L-methionine-dependent methyltransferases"/>
    <property type="match status" value="1"/>
</dbReference>
<dbReference type="Pfam" id="PF01135">
    <property type="entry name" value="PCMT"/>
    <property type="match status" value="1"/>
</dbReference>
<evidence type="ECO:0000313" key="4">
    <source>
        <dbReference type="EMBL" id="AIF45780.1"/>
    </source>
</evidence>
<keyword evidence="4" id="KW-0489">Methyltransferase</keyword>
<evidence type="ECO:0000256" key="1">
    <source>
        <dbReference type="ARBA" id="ARBA00005369"/>
    </source>
</evidence>
<dbReference type="PATRIC" id="fig|1217721.7.peg.27"/>
<evidence type="ECO:0000256" key="2">
    <source>
        <dbReference type="ARBA" id="ARBA00013346"/>
    </source>
</evidence>
<dbReference type="AlphaFoldDB" id="A0A075JW59"/>
<dbReference type="GO" id="GO:0005737">
    <property type="term" value="C:cytoplasm"/>
    <property type="evidence" value="ECO:0007669"/>
    <property type="project" value="TreeGrafter"/>
</dbReference>
<comment type="similarity">
    <text evidence="1">Belongs to the methyltransferase superfamily. L-isoaspartyl/D-aspartyl protein methyltransferase family.</text>
</comment>
<dbReference type="EMBL" id="CP008884">
    <property type="protein sequence ID" value="AIF45780.1"/>
    <property type="molecule type" value="Genomic_DNA"/>
</dbReference>
<dbReference type="KEGG" id="dja:HY57_00130"/>
<dbReference type="GO" id="GO:0032259">
    <property type="term" value="P:methylation"/>
    <property type="evidence" value="ECO:0007669"/>
    <property type="project" value="UniProtKB-KW"/>
</dbReference>
<name>A0A075JW59_9GAMM</name>
<dbReference type="PANTHER" id="PTHR11579">
    <property type="entry name" value="PROTEIN-L-ISOASPARTATE O-METHYLTRANSFERASE"/>
    <property type="match status" value="1"/>
</dbReference>